<keyword evidence="9 10" id="KW-0472">Membrane</keyword>
<dbReference type="Pfam" id="PF02285">
    <property type="entry name" value="COX8"/>
    <property type="match status" value="1"/>
</dbReference>
<organism evidence="11 12">
    <name type="scientific">Amphilophus citrinellus</name>
    <name type="common">Midas cichlid</name>
    <name type="synonym">Cichlasoma citrinellum</name>
    <dbReference type="NCBI Taxonomy" id="61819"/>
    <lineage>
        <taxon>Eukaryota</taxon>
        <taxon>Metazoa</taxon>
        <taxon>Chordata</taxon>
        <taxon>Craniata</taxon>
        <taxon>Vertebrata</taxon>
        <taxon>Euteleostomi</taxon>
        <taxon>Actinopterygii</taxon>
        <taxon>Neopterygii</taxon>
        <taxon>Teleostei</taxon>
        <taxon>Neoteleostei</taxon>
        <taxon>Acanthomorphata</taxon>
        <taxon>Ovalentaria</taxon>
        <taxon>Cichlomorphae</taxon>
        <taxon>Cichliformes</taxon>
        <taxon>Cichlidae</taxon>
        <taxon>New World cichlids</taxon>
        <taxon>Cichlasomatinae</taxon>
        <taxon>Heroini</taxon>
        <taxon>Amphilophus</taxon>
    </lineage>
</organism>
<dbReference type="InterPro" id="IPR003205">
    <property type="entry name" value="Cyt_c_oxidase_su8"/>
</dbReference>
<dbReference type="Proteomes" id="UP000261340">
    <property type="component" value="Unplaced"/>
</dbReference>
<evidence type="ECO:0000256" key="2">
    <source>
        <dbReference type="ARBA" id="ARBA00004673"/>
    </source>
</evidence>
<evidence type="ECO:0000256" key="6">
    <source>
        <dbReference type="ARBA" id="ARBA00022946"/>
    </source>
</evidence>
<evidence type="ECO:0000256" key="5">
    <source>
        <dbReference type="ARBA" id="ARBA00022792"/>
    </source>
</evidence>
<evidence type="ECO:0000256" key="3">
    <source>
        <dbReference type="ARBA" id="ARBA00010117"/>
    </source>
</evidence>
<protein>
    <recommendedName>
        <fullName evidence="13">Cytochrome c oxidase subunit 8A, mitochondrial</fullName>
    </recommendedName>
</protein>
<feature type="transmembrane region" description="Helical" evidence="10">
    <location>
        <begin position="42"/>
        <end position="61"/>
    </location>
</feature>
<evidence type="ECO:0008006" key="13">
    <source>
        <dbReference type="Google" id="ProtNLM"/>
    </source>
</evidence>
<keyword evidence="7 10" id="KW-1133">Transmembrane helix</keyword>
<sequence>MHGLFAGLLKAGRALVPRPGVQQRANYIRGKPPKDKIGAESVFVLMVMTLAILGPSGWILAHLDRYRTRD</sequence>
<reference evidence="11" key="1">
    <citation type="submission" date="2025-08" db="UniProtKB">
        <authorList>
            <consortium name="Ensembl"/>
        </authorList>
    </citation>
    <scope>IDENTIFICATION</scope>
</reference>
<keyword evidence="5" id="KW-0999">Mitochondrion inner membrane</keyword>
<dbReference type="PANTHER" id="PTHR16717">
    <property type="entry name" value="CYTOCHROME C OXIDASE POLYPEPTIDE VIII"/>
    <property type="match status" value="1"/>
</dbReference>
<dbReference type="InterPro" id="IPR036548">
    <property type="entry name" value="Cyt_c_oxidase_su8_sf"/>
</dbReference>
<keyword evidence="12" id="KW-1185">Reference proteome</keyword>
<dbReference type="GO" id="GO:0005743">
    <property type="term" value="C:mitochondrial inner membrane"/>
    <property type="evidence" value="ECO:0007669"/>
    <property type="project" value="UniProtKB-SubCell"/>
</dbReference>
<evidence type="ECO:0000256" key="8">
    <source>
        <dbReference type="ARBA" id="ARBA00023128"/>
    </source>
</evidence>
<comment type="subcellular location">
    <subcellularLocation>
        <location evidence="1">Mitochondrion inner membrane</location>
        <topology evidence="1">Single-pass membrane protein</topology>
    </subcellularLocation>
</comment>
<comment type="similarity">
    <text evidence="3">Belongs to the cytochrome c oxidase VIII family.</text>
</comment>
<keyword evidence="6" id="KW-0809">Transit peptide</keyword>
<evidence type="ECO:0000313" key="12">
    <source>
        <dbReference type="Proteomes" id="UP000261340"/>
    </source>
</evidence>
<dbReference type="Gene3D" id="4.10.81.10">
    <property type="entry name" value="Cytochrome c oxidase, subunit 8"/>
    <property type="match status" value="1"/>
</dbReference>
<dbReference type="Ensembl" id="ENSACIT00000025005.1">
    <property type="protein sequence ID" value="ENSACIP00000024362.1"/>
    <property type="gene ID" value="ENSACIG00000018927.1"/>
</dbReference>
<dbReference type="SUPFAM" id="SSF81431">
    <property type="entry name" value="Mitochondrial cytochrome c oxidase subunit VIIIb (aka IX)"/>
    <property type="match status" value="1"/>
</dbReference>
<dbReference type="AlphaFoldDB" id="A0A3Q0SN95"/>
<dbReference type="STRING" id="61819.ENSACIP00000024362"/>
<reference evidence="11" key="2">
    <citation type="submission" date="2025-09" db="UniProtKB">
        <authorList>
            <consortium name="Ensembl"/>
        </authorList>
    </citation>
    <scope>IDENTIFICATION</scope>
</reference>
<evidence type="ECO:0000256" key="4">
    <source>
        <dbReference type="ARBA" id="ARBA00022692"/>
    </source>
</evidence>
<evidence type="ECO:0000313" key="11">
    <source>
        <dbReference type="Ensembl" id="ENSACIP00000024362.1"/>
    </source>
</evidence>
<evidence type="ECO:0000256" key="1">
    <source>
        <dbReference type="ARBA" id="ARBA00004434"/>
    </source>
</evidence>
<evidence type="ECO:0000256" key="7">
    <source>
        <dbReference type="ARBA" id="ARBA00022989"/>
    </source>
</evidence>
<keyword evidence="8" id="KW-0496">Mitochondrion</keyword>
<name>A0A3Q0SN95_AMPCI</name>
<dbReference type="GO" id="GO:0006123">
    <property type="term" value="P:mitochondrial electron transport, cytochrome c to oxygen"/>
    <property type="evidence" value="ECO:0007669"/>
    <property type="project" value="InterPro"/>
</dbReference>
<dbReference type="GeneTree" id="ENSGT01150000287212"/>
<dbReference type="UniPathway" id="UPA00705"/>
<evidence type="ECO:0000256" key="9">
    <source>
        <dbReference type="ARBA" id="ARBA00023136"/>
    </source>
</evidence>
<keyword evidence="4 10" id="KW-0812">Transmembrane</keyword>
<proteinExistence type="inferred from homology"/>
<dbReference type="GO" id="GO:0045277">
    <property type="term" value="C:respiratory chain complex IV"/>
    <property type="evidence" value="ECO:0007669"/>
    <property type="project" value="InterPro"/>
</dbReference>
<comment type="pathway">
    <text evidence="2">Energy metabolism; oxidative phosphorylation.</text>
</comment>
<evidence type="ECO:0000256" key="10">
    <source>
        <dbReference type="SAM" id="Phobius"/>
    </source>
</evidence>
<accession>A0A3Q0SN95</accession>
<dbReference type="PANTHER" id="PTHR16717:SF5">
    <property type="entry name" value="CYTOCHROME C OXIDASE SUBUNIT 8, ISOFORM A"/>
    <property type="match status" value="1"/>
</dbReference>
<dbReference type="OMA" id="SAQYIRG"/>